<name>A0ABQ6WMY6_9EURO</name>
<reference evidence="1 2" key="1">
    <citation type="submission" date="2019-04" db="EMBL/GenBank/DDBJ databases">
        <authorList>
            <consortium name="DOE Joint Genome Institute"/>
            <person name="Mondo S."/>
            <person name="Kjaerbolling I."/>
            <person name="Vesth T."/>
            <person name="Frisvad J.C."/>
            <person name="Nybo J.L."/>
            <person name="Theobald S."/>
            <person name="Kildgaard S."/>
            <person name="Isbrandt T."/>
            <person name="Kuo A."/>
            <person name="Sato A."/>
            <person name="Lyhne E.K."/>
            <person name="Kogle M.E."/>
            <person name="Wiebenga A."/>
            <person name="Kun R.S."/>
            <person name="Lubbers R.J."/>
            <person name="Makela M.R."/>
            <person name="Barry K."/>
            <person name="Chovatia M."/>
            <person name="Clum A."/>
            <person name="Daum C."/>
            <person name="Haridas S."/>
            <person name="He G."/>
            <person name="LaButti K."/>
            <person name="Lipzen A."/>
            <person name="Riley R."/>
            <person name="Salamov A."/>
            <person name="Simmons B.A."/>
            <person name="Magnuson J.K."/>
            <person name="Henrissat B."/>
            <person name="Mortensen U.H."/>
            <person name="Larsen T.O."/>
            <person name="Devries R.P."/>
            <person name="Grigoriev I.V."/>
            <person name="Machida M."/>
            <person name="Baker S.E."/>
            <person name="Andersen M.R."/>
            <person name="Cantor M.N."/>
            <person name="Hua S.X."/>
        </authorList>
    </citation>
    <scope>NUCLEOTIDE SEQUENCE [LARGE SCALE GENOMIC DNA]</scope>
    <source>
        <strain evidence="1 2">CBS 117616</strain>
    </source>
</reference>
<proteinExistence type="predicted"/>
<organism evidence="1 2">
    <name type="scientific">Aspergillus pseudocaelatus</name>
    <dbReference type="NCBI Taxonomy" id="1825620"/>
    <lineage>
        <taxon>Eukaryota</taxon>
        <taxon>Fungi</taxon>
        <taxon>Dikarya</taxon>
        <taxon>Ascomycota</taxon>
        <taxon>Pezizomycotina</taxon>
        <taxon>Eurotiomycetes</taxon>
        <taxon>Eurotiomycetidae</taxon>
        <taxon>Eurotiales</taxon>
        <taxon>Aspergillaceae</taxon>
        <taxon>Aspergillus</taxon>
        <taxon>Aspergillus subgen. Circumdati</taxon>
    </lineage>
</organism>
<dbReference type="EMBL" id="ML735727">
    <property type="protein sequence ID" value="KAE8418403.1"/>
    <property type="molecule type" value="Genomic_DNA"/>
</dbReference>
<keyword evidence="2" id="KW-1185">Reference proteome</keyword>
<dbReference type="Proteomes" id="UP000325395">
    <property type="component" value="Unassembled WGS sequence"/>
</dbReference>
<evidence type="ECO:0000313" key="2">
    <source>
        <dbReference type="Proteomes" id="UP000325395"/>
    </source>
</evidence>
<evidence type="ECO:0000313" key="1">
    <source>
        <dbReference type="EMBL" id="KAE8418403.1"/>
    </source>
</evidence>
<accession>A0ABQ6WMY6</accession>
<sequence>MSGMLWRCEYPLRWCFISDRGEYRSASRQSRTSKLWRAKRGSVYCSLVFFPPLSVWPQPGSEIYSQLTQSRVCLQTQEPHSSVVCILVDPA</sequence>
<gene>
    <name evidence="1" type="ORF">BDV36DRAFT_254338</name>
</gene>
<protein>
    <submittedName>
        <fullName evidence="1">Uncharacterized protein</fullName>
    </submittedName>
</protein>